<dbReference type="Proteomes" id="UP000076519">
    <property type="component" value="Unassembled WGS sequence"/>
</dbReference>
<dbReference type="RefSeq" id="WP_063282251.1">
    <property type="nucleotide sequence ID" value="NZ_LIYF01000035.1"/>
</dbReference>
<evidence type="ECO:0000313" key="1">
    <source>
        <dbReference type="EMBL" id="KZK05279.1"/>
    </source>
</evidence>
<gene>
    <name evidence="1" type="ORF">AB996_2040</name>
</gene>
<evidence type="ECO:0000313" key="2">
    <source>
        <dbReference type="Proteomes" id="UP000076519"/>
    </source>
</evidence>
<reference evidence="1 2" key="1">
    <citation type="submission" date="2015-08" db="EMBL/GenBank/DDBJ databases">
        <title>Draft Genome Sequences of 11 Lactococcus lactis subspecies cremoris strains.</title>
        <authorList>
            <person name="Wels M."/>
            <person name="Backus L."/>
            <person name="Boekhorst J."/>
            <person name="Dijkstra A."/>
            <person name="Beerthuizen M."/>
            <person name="Siezen R."/>
            <person name="Bachmann H."/>
            <person name="Van Hijum S."/>
        </authorList>
    </citation>
    <scope>NUCLEOTIDE SEQUENCE [LARGE SCALE GENOMIC DNA]</scope>
    <source>
        <strain evidence="1 2">KW10</strain>
    </source>
</reference>
<name>A0A166IZS1_LACLC</name>
<proteinExistence type="predicted"/>
<comment type="caution">
    <text evidence="1">The sequence shown here is derived from an EMBL/GenBank/DDBJ whole genome shotgun (WGS) entry which is preliminary data.</text>
</comment>
<accession>A0A166IZS1</accession>
<protein>
    <submittedName>
        <fullName evidence="1">Uncharacterized protein</fullName>
    </submittedName>
</protein>
<dbReference type="PATRIC" id="fig|1359.32.peg.537"/>
<dbReference type="EMBL" id="LIYF01000035">
    <property type="protein sequence ID" value="KZK05279.1"/>
    <property type="molecule type" value="Genomic_DNA"/>
</dbReference>
<dbReference type="AlphaFoldDB" id="A0A166IZS1"/>
<sequence length="365" mass="42457">MDIHIHTINVRDYIGFLAAANWLDWDGSQKLKHLNSESMQLRELLQSKGIKYDDLKKVLTPNTQKREIGLFFDTSQIKESFYGEAIFNKILPLLDKVKTHAIFSGDIIVPEVGGKRDNEIYLKFIREINVLHLPMSQFASQYFVVYLNNIDETEFLEIINGLSETPSFTGFADLSHFCFVKELVALSVGQTALKFRNKIILPEVESTIEGENLSIYPFSKYGFEVVGIDEWYYGIFLQYKIETRFIDQEDLLLSLNFLNPNPTPLEDFKVLVEPSKFEYITTNENHNLSIVRKVGIDKMILSDFEKVIYEKIKISYIYNLKVDQYIARFNTKFEFENLNHVGVSSLLASFEYNFSENILRLLTMF</sequence>
<organism evidence="1 2">
    <name type="scientific">Lactococcus lactis subsp. cremoris</name>
    <name type="common">Streptococcus cremoris</name>
    <dbReference type="NCBI Taxonomy" id="1359"/>
    <lineage>
        <taxon>Bacteria</taxon>
        <taxon>Bacillati</taxon>
        <taxon>Bacillota</taxon>
        <taxon>Bacilli</taxon>
        <taxon>Lactobacillales</taxon>
        <taxon>Streptococcaceae</taxon>
        <taxon>Lactococcus</taxon>
    </lineage>
</organism>